<keyword evidence="1" id="KW-1015">Disulfide bond</keyword>
<organism evidence="3 4">
    <name type="scientific">Triplophysa tibetana</name>
    <dbReference type="NCBI Taxonomy" id="1572043"/>
    <lineage>
        <taxon>Eukaryota</taxon>
        <taxon>Metazoa</taxon>
        <taxon>Chordata</taxon>
        <taxon>Craniata</taxon>
        <taxon>Vertebrata</taxon>
        <taxon>Euteleostomi</taxon>
        <taxon>Actinopterygii</taxon>
        <taxon>Neopterygii</taxon>
        <taxon>Teleostei</taxon>
        <taxon>Ostariophysi</taxon>
        <taxon>Cypriniformes</taxon>
        <taxon>Nemacheilidae</taxon>
        <taxon>Triplophysa</taxon>
    </lineage>
</organism>
<dbReference type="Pfam" id="PF00100">
    <property type="entry name" value="Zona_pellucida"/>
    <property type="match status" value="1"/>
</dbReference>
<dbReference type="InterPro" id="IPR042235">
    <property type="entry name" value="ZP-C_dom"/>
</dbReference>
<dbReference type="Pfam" id="PF23344">
    <property type="entry name" value="ZP-N"/>
    <property type="match status" value="1"/>
</dbReference>
<gene>
    <name evidence="3" type="ORF">E1301_Tti001241</name>
</gene>
<dbReference type="GO" id="GO:0007339">
    <property type="term" value="P:binding of sperm to zona pellucida"/>
    <property type="evidence" value="ECO:0007669"/>
    <property type="project" value="TreeGrafter"/>
</dbReference>
<feature type="domain" description="ZP" evidence="2">
    <location>
        <begin position="99"/>
        <end position="351"/>
    </location>
</feature>
<dbReference type="AlphaFoldDB" id="A0A5A9P922"/>
<dbReference type="PANTHER" id="PTHR11576">
    <property type="entry name" value="ZONA PELLUCIDA SPERM-BINDING PROTEIN 3"/>
    <property type="match status" value="1"/>
</dbReference>
<name>A0A5A9P922_9TELE</name>
<dbReference type="GO" id="GO:0035803">
    <property type="term" value="P:egg coat formation"/>
    <property type="evidence" value="ECO:0007669"/>
    <property type="project" value="TreeGrafter"/>
</dbReference>
<comment type="caution">
    <text evidence="3">The sequence shown here is derived from an EMBL/GenBank/DDBJ whole genome shotgun (WGS) entry which is preliminary data.</text>
</comment>
<dbReference type="EMBL" id="SOYY01000008">
    <property type="protein sequence ID" value="KAA0718165.1"/>
    <property type="molecule type" value="Genomic_DNA"/>
</dbReference>
<dbReference type="GO" id="GO:2000344">
    <property type="term" value="P:positive regulation of acrosome reaction"/>
    <property type="evidence" value="ECO:0007669"/>
    <property type="project" value="TreeGrafter"/>
</dbReference>
<evidence type="ECO:0000259" key="2">
    <source>
        <dbReference type="PROSITE" id="PS51034"/>
    </source>
</evidence>
<dbReference type="PROSITE" id="PS51034">
    <property type="entry name" value="ZP_2"/>
    <property type="match status" value="1"/>
</dbReference>
<dbReference type="Gene3D" id="2.60.40.4100">
    <property type="entry name" value="Zona pellucida, ZP-C domain"/>
    <property type="match status" value="1"/>
</dbReference>
<dbReference type="Gene3D" id="2.60.40.3210">
    <property type="entry name" value="Zona pellucida, ZP-N domain"/>
    <property type="match status" value="1"/>
</dbReference>
<protein>
    <recommendedName>
        <fullName evidence="2">ZP domain-containing protein</fullName>
    </recommendedName>
</protein>
<dbReference type="GO" id="GO:0032190">
    <property type="term" value="F:acrosin binding"/>
    <property type="evidence" value="ECO:0007669"/>
    <property type="project" value="TreeGrafter"/>
</dbReference>
<dbReference type="FunFam" id="2.60.40.4100:FF:000002">
    <property type="entry name" value="Zona pellucida sperm-binding protein 3"/>
    <property type="match status" value="1"/>
</dbReference>
<accession>A0A5A9P922</accession>
<dbReference type="SMART" id="SM00241">
    <property type="entry name" value="ZP"/>
    <property type="match status" value="1"/>
</dbReference>
<dbReference type="Proteomes" id="UP000324632">
    <property type="component" value="Chromosome 8"/>
</dbReference>
<dbReference type="InterPro" id="IPR055356">
    <property type="entry name" value="ZP-N"/>
</dbReference>
<reference evidence="3 4" key="1">
    <citation type="journal article" date="2019" name="Mol. Ecol. Resour.">
        <title>Chromosome-level genome assembly of Triplophysa tibetana, a fish adapted to the harsh high-altitude environment of the Tibetan Plateau.</title>
        <authorList>
            <person name="Yang X."/>
            <person name="Liu H."/>
            <person name="Ma Z."/>
            <person name="Zou Y."/>
            <person name="Zou M."/>
            <person name="Mao Y."/>
            <person name="Li X."/>
            <person name="Wang H."/>
            <person name="Chen T."/>
            <person name="Wang W."/>
            <person name="Yang R."/>
        </authorList>
    </citation>
    <scope>NUCLEOTIDE SEQUENCE [LARGE SCALE GENOMIC DNA]</scope>
    <source>
        <strain evidence="3">TTIB1903HZAU</strain>
        <tissue evidence="3">Muscle</tissue>
    </source>
</reference>
<dbReference type="InterPro" id="IPR001507">
    <property type="entry name" value="ZP_dom"/>
</dbReference>
<dbReference type="InterPro" id="IPR055355">
    <property type="entry name" value="ZP-C"/>
</dbReference>
<dbReference type="GO" id="GO:0031012">
    <property type="term" value="C:extracellular matrix"/>
    <property type="evidence" value="ECO:0007669"/>
    <property type="project" value="TreeGrafter"/>
</dbReference>
<sequence length="644" mass="72605">MKGGVYTRVILNLIIAIMFNPRLGYSVSSLPLVNETVDHPQTYHRKHSVGLERGDLFTLAGYKVRPKPHLSGPVPGLQRILGETHHLPIFNRLPDVSVNCSSNGFVLRVKRPFYGFTATPEELTLGKSCKSNGVLEPHNDLLFIYAFTDCQGEHQVLPEYFVFKYLLRYVPQSNRSHFRSHNVNVGVECRNKRHNVHSEDIRPTLRVPLHKSIRSRLGDFRIQLMDDSWSSPVRSAVLMLGQRVNVQISTRLQNAGVKLFINSCYVTTTQNVHRGTKYSIIDNFGCLQESLINPDARFRFSKADNIVQFFFDSFQFIDDSDAKVSLHCELSVSGGGPSPVQKSCFYNHVKNRWISLSGHDSVCDCCDSVCNHTKTKHLMYEGIGFVSSDQVVFAEPVTSPFSSTIAPSTLDSTVSDHNDVDAIWFEAKRDNESQRSRTHNDFAASVTMSSSEDHFNMQNESHSRTVELTEEVKNVMEVENQGDVEILMATSESFVSFEGPEEITKFKRKETRQEVNSMEHAASLGQSEHGGKLNLVKGLKTDLGKGKAPMKTSDVVRTMEESSQMDDSTLGDGEIEDLIWSHVIAEEENESTANKEENLGLLSLSEFEEKSQFPLGLDDLMEQGVVRKMDFAKDLDYYYISEDL</sequence>
<evidence type="ECO:0000313" key="4">
    <source>
        <dbReference type="Proteomes" id="UP000324632"/>
    </source>
</evidence>
<dbReference type="PANTHER" id="PTHR11576:SF16">
    <property type="entry name" value="ZONA PELLUCIDA SPERM-BINDING PROTEIN 3"/>
    <property type="match status" value="1"/>
</dbReference>
<evidence type="ECO:0000313" key="3">
    <source>
        <dbReference type="EMBL" id="KAA0718165.1"/>
    </source>
</evidence>
<proteinExistence type="predicted"/>
<keyword evidence="4" id="KW-1185">Reference proteome</keyword>
<evidence type="ECO:0000256" key="1">
    <source>
        <dbReference type="ARBA" id="ARBA00023157"/>
    </source>
</evidence>